<feature type="compositionally biased region" description="Polar residues" evidence="1">
    <location>
        <begin position="179"/>
        <end position="188"/>
    </location>
</feature>
<reference evidence="3" key="1">
    <citation type="submission" date="2023-11" db="EMBL/GenBank/DDBJ databases">
        <authorList>
            <person name="Alioto T."/>
            <person name="Alioto T."/>
            <person name="Gomez Garrido J."/>
        </authorList>
    </citation>
    <scope>NUCLEOTIDE SEQUENCE</scope>
</reference>
<gene>
    <name evidence="3" type="ORF">LECACI_7A010160</name>
</gene>
<keyword evidence="4" id="KW-1185">Reference proteome</keyword>
<evidence type="ECO:0000313" key="3">
    <source>
        <dbReference type="EMBL" id="CAK4035002.1"/>
    </source>
</evidence>
<dbReference type="AlphaFoldDB" id="A0AAI9EFV0"/>
<feature type="compositionally biased region" description="Polar residues" evidence="1">
    <location>
        <begin position="252"/>
        <end position="265"/>
    </location>
</feature>
<evidence type="ECO:0000256" key="1">
    <source>
        <dbReference type="SAM" id="MobiDB-lite"/>
    </source>
</evidence>
<feature type="domain" description="DUF7587" evidence="2">
    <location>
        <begin position="315"/>
        <end position="470"/>
    </location>
</feature>
<evidence type="ECO:0000259" key="2">
    <source>
        <dbReference type="Pfam" id="PF24494"/>
    </source>
</evidence>
<dbReference type="EMBL" id="CAVMBE010000166">
    <property type="protein sequence ID" value="CAK4035002.1"/>
    <property type="molecule type" value="Genomic_DNA"/>
</dbReference>
<dbReference type="InterPro" id="IPR056009">
    <property type="entry name" value="DUF7587"/>
</dbReference>
<protein>
    <recommendedName>
        <fullName evidence="2">DUF7587 domain-containing protein</fullName>
    </recommendedName>
</protein>
<evidence type="ECO:0000313" key="4">
    <source>
        <dbReference type="Proteomes" id="UP001296104"/>
    </source>
</evidence>
<feature type="compositionally biased region" description="Acidic residues" evidence="1">
    <location>
        <begin position="688"/>
        <end position="708"/>
    </location>
</feature>
<feature type="region of interest" description="Disordered" evidence="1">
    <location>
        <begin position="138"/>
        <end position="191"/>
    </location>
</feature>
<comment type="caution">
    <text evidence="3">The sequence shown here is derived from an EMBL/GenBank/DDBJ whole genome shotgun (WGS) entry which is preliminary data.</text>
</comment>
<feature type="region of interest" description="Disordered" evidence="1">
    <location>
        <begin position="666"/>
        <end position="708"/>
    </location>
</feature>
<dbReference type="Pfam" id="PF24494">
    <property type="entry name" value="DUF7587"/>
    <property type="match status" value="1"/>
</dbReference>
<organism evidence="3 4">
    <name type="scientific">Lecanosticta acicola</name>
    <dbReference type="NCBI Taxonomy" id="111012"/>
    <lineage>
        <taxon>Eukaryota</taxon>
        <taxon>Fungi</taxon>
        <taxon>Dikarya</taxon>
        <taxon>Ascomycota</taxon>
        <taxon>Pezizomycotina</taxon>
        <taxon>Dothideomycetes</taxon>
        <taxon>Dothideomycetidae</taxon>
        <taxon>Mycosphaerellales</taxon>
        <taxon>Mycosphaerellaceae</taxon>
        <taxon>Lecanosticta</taxon>
    </lineage>
</organism>
<sequence length="708" mass="80206">MAPQAPQKLSGRGKRLTPQLTWTQEMRITLDILQKDSSLTWELRSKVFNHIWQQHIQACGFVDTVPCKTLQSQCNPSEKKKNQQWIKLAAGPKTNEERAKFSQIEAQVRALTRDFEAGHDNRQDDPSEIRVYPAPVTAITPQGFSPHRQTDERPASAYSATSTGSKAHVLQPAPRSNADDSQVTSSEHFQPLSKRPAIAVWDPEATALESGVSQRAPKRQRMAVSHPQVQVCVRRRDWSMASEATVSPATLLASPSTASRSSQIRNPKVATPKRPYHRPYDIIRGCKPLSLTEEQHRRSQQDLIPVPEELAHAPLTPLLYRYWVPRPAEDGRCVNSETGFVAGRYAHCVRMYQPPRHPDWTDILNHIGRRPHPSPYISVSNAFFWVLRNALKEANKQNEKGEMADVHIAIIDARRLDKRSVFYVPPFHTETKKKFGHYDGAWNYSGTHEFLVEREIPGSAIIRTVRVRDLVRLARGNPVLEQALALQLLTKHMAFQTSLLPTLRRREIGMTVPIVRGIASLIDFMGCRDMDQISHVVADIVQGWAIQLEWRSTTEWAQLASVFAESLPGSSGQQAQPARLGFLDGLRWGCSKHFNTGHSASRVRKMQKQARKVGLEDPMKILLDELDAAKIRVRLLGAEQARVIQDSETRTRRQQRVVMGHAVDEYEAEDDDDEDTIQVRRPRHDHVGEEDDELDDDVFEMGEDGLVL</sequence>
<accession>A0AAI9EFV0</accession>
<feature type="region of interest" description="Disordered" evidence="1">
    <location>
        <begin position="252"/>
        <end position="277"/>
    </location>
</feature>
<dbReference type="Proteomes" id="UP001296104">
    <property type="component" value="Unassembled WGS sequence"/>
</dbReference>
<name>A0AAI9EFV0_9PEZI</name>
<proteinExistence type="predicted"/>
<feature type="compositionally biased region" description="Acidic residues" evidence="1">
    <location>
        <begin position="666"/>
        <end position="676"/>
    </location>
</feature>